<accession>A0A974P3Z6</accession>
<reference evidence="10" key="1">
    <citation type="submission" date="2021-01" db="EMBL/GenBank/DDBJ databases">
        <title>Genome sequence of Phenylobacterium sp. 20VBR1 isolated from a valley glaceir, Ny-Alesund, Svalbard.</title>
        <authorList>
            <person name="Thomas F.A."/>
            <person name="Krishnan K.P."/>
            <person name="Sinha R.K."/>
        </authorList>
    </citation>
    <scope>NUCLEOTIDE SEQUENCE</scope>
    <source>
        <strain evidence="10">20VBR1</strain>
    </source>
</reference>
<evidence type="ECO:0000259" key="7">
    <source>
        <dbReference type="PROSITE" id="PS50109"/>
    </source>
</evidence>
<dbReference type="CDD" id="cd00130">
    <property type="entry name" value="PAS"/>
    <property type="match status" value="1"/>
</dbReference>
<dbReference type="SUPFAM" id="SSF55874">
    <property type="entry name" value="ATPase domain of HSP90 chaperone/DNA topoisomerase II/histidine kinase"/>
    <property type="match status" value="1"/>
</dbReference>
<dbReference type="InterPro" id="IPR000014">
    <property type="entry name" value="PAS"/>
</dbReference>
<dbReference type="PROSITE" id="PS50109">
    <property type="entry name" value="HIS_KIN"/>
    <property type="match status" value="1"/>
</dbReference>
<sequence>MRRSEALHRHLMENARDIFVRESPEGVILEASAGCRALGYEPEELVGVNVVSLIHRGDLETLRAAHEANRAEDPTDRDREYRVRAKDGHYVWLQGSAIPVRDADGGVREVVSIVRNINDYRLSRDALAVSETRYRLITEQITDVVACCNPEGLVTFVSPRSRRSLVTGPRSWSAVIPCGSFIPMTRRLSAGPSPPMWPRGPVRHPQHRVPCGAQGRSGDLARGPSRGDLRCSHRRLLELQDCTRDISARKALEADLGAARDAAEAAAAVKSAFLANMSHEIRTPLTAILGYSDLLTAQSGLDGVGRRHLERIRAGSQALLSIVNDVLDFSKLEAQQAEIAPEPVAIAKMTEEALALFSPQAQDKGLDLTFEVDGPLPAHLMVDPHRLRQILFNLIGNAVKFTVAGEVRLKVAYAADLERLHLFVADTGPGMDAIQTARLFQRFSQVDAASTRKHGGTGLGLAICKGLAEAMGGGSASRARRARVRSSMSTFGRRSRTCRDRPSLSWRRRRPMI</sequence>
<evidence type="ECO:0000259" key="9">
    <source>
        <dbReference type="PROSITE" id="PS50113"/>
    </source>
</evidence>
<dbReference type="SMART" id="SM00388">
    <property type="entry name" value="HisKA"/>
    <property type="match status" value="1"/>
</dbReference>
<evidence type="ECO:0000256" key="3">
    <source>
        <dbReference type="ARBA" id="ARBA00022553"/>
    </source>
</evidence>
<dbReference type="InterPro" id="IPR003594">
    <property type="entry name" value="HATPase_dom"/>
</dbReference>
<evidence type="ECO:0000256" key="1">
    <source>
        <dbReference type="ARBA" id="ARBA00000085"/>
    </source>
</evidence>
<proteinExistence type="predicted"/>
<keyword evidence="3" id="KW-0597">Phosphoprotein</keyword>
<evidence type="ECO:0000256" key="5">
    <source>
        <dbReference type="ARBA" id="ARBA00022777"/>
    </source>
</evidence>
<dbReference type="Pfam" id="PF08447">
    <property type="entry name" value="PAS_3"/>
    <property type="match status" value="1"/>
</dbReference>
<comment type="catalytic activity">
    <reaction evidence="1">
        <text>ATP + protein L-histidine = ADP + protein N-phospho-L-histidine.</text>
        <dbReference type="EC" id="2.7.13.3"/>
    </reaction>
</comment>
<dbReference type="InterPro" id="IPR000700">
    <property type="entry name" value="PAS-assoc_C"/>
</dbReference>
<dbReference type="PANTHER" id="PTHR43047">
    <property type="entry name" value="TWO-COMPONENT HISTIDINE PROTEIN KINASE"/>
    <property type="match status" value="1"/>
</dbReference>
<dbReference type="GO" id="GO:0000155">
    <property type="term" value="F:phosphorelay sensor kinase activity"/>
    <property type="evidence" value="ECO:0007669"/>
    <property type="project" value="InterPro"/>
</dbReference>
<dbReference type="SMART" id="SM00091">
    <property type="entry name" value="PAS"/>
    <property type="match status" value="2"/>
</dbReference>
<dbReference type="EMBL" id="CP068570">
    <property type="protein sequence ID" value="QQZ50010.1"/>
    <property type="molecule type" value="Genomic_DNA"/>
</dbReference>
<feature type="domain" description="PAS" evidence="8">
    <location>
        <begin position="4"/>
        <end position="73"/>
    </location>
</feature>
<organism evidence="10">
    <name type="scientific">Phenylobacterium glaciei</name>
    <dbReference type="NCBI Taxonomy" id="2803784"/>
    <lineage>
        <taxon>Bacteria</taxon>
        <taxon>Pseudomonadati</taxon>
        <taxon>Pseudomonadota</taxon>
        <taxon>Alphaproteobacteria</taxon>
        <taxon>Caulobacterales</taxon>
        <taxon>Caulobacteraceae</taxon>
        <taxon>Phenylobacterium</taxon>
    </lineage>
</organism>
<dbReference type="InterPro" id="IPR036097">
    <property type="entry name" value="HisK_dim/P_sf"/>
</dbReference>
<dbReference type="SMART" id="SM00387">
    <property type="entry name" value="HATPase_c"/>
    <property type="match status" value="1"/>
</dbReference>
<feature type="domain" description="PAC" evidence="9">
    <location>
        <begin position="77"/>
        <end position="129"/>
    </location>
</feature>
<keyword evidence="4" id="KW-0808">Transferase</keyword>
<keyword evidence="5" id="KW-0418">Kinase</keyword>
<dbReference type="PANTHER" id="PTHR43047:SF78">
    <property type="entry name" value="SENSORY_REGULATORY PROTEIN RPFC"/>
    <property type="match status" value="1"/>
</dbReference>
<dbReference type="InterPro" id="IPR005467">
    <property type="entry name" value="His_kinase_dom"/>
</dbReference>
<dbReference type="SMART" id="SM00086">
    <property type="entry name" value="PAC"/>
    <property type="match status" value="1"/>
</dbReference>
<dbReference type="PROSITE" id="PS50112">
    <property type="entry name" value="PAS"/>
    <property type="match status" value="1"/>
</dbReference>
<keyword evidence="6" id="KW-0902">Two-component regulatory system</keyword>
<dbReference type="Pfam" id="PF02518">
    <property type="entry name" value="HATPase_c"/>
    <property type="match status" value="1"/>
</dbReference>
<dbReference type="NCBIfam" id="TIGR00229">
    <property type="entry name" value="sensory_box"/>
    <property type="match status" value="1"/>
</dbReference>
<protein>
    <recommendedName>
        <fullName evidence="2">histidine kinase</fullName>
        <ecNumber evidence="2">2.7.13.3</ecNumber>
    </recommendedName>
</protein>
<dbReference type="InterPro" id="IPR003661">
    <property type="entry name" value="HisK_dim/P_dom"/>
</dbReference>
<dbReference type="InterPro" id="IPR004358">
    <property type="entry name" value="Sig_transdc_His_kin-like_C"/>
</dbReference>
<dbReference type="Pfam" id="PF00512">
    <property type="entry name" value="HisKA"/>
    <property type="match status" value="1"/>
</dbReference>
<name>A0A974P3Z6_9CAUL</name>
<dbReference type="Gene3D" id="3.30.450.20">
    <property type="entry name" value="PAS domain"/>
    <property type="match status" value="1"/>
</dbReference>
<dbReference type="FunFam" id="3.30.565.10:FF:000010">
    <property type="entry name" value="Sensor histidine kinase RcsC"/>
    <property type="match status" value="1"/>
</dbReference>
<dbReference type="PROSITE" id="PS50113">
    <property type="entry name" value="PAC"/>
    <property type="match status" value="1"/>
</dbReference>
<dbReference type="PRINTS" id="PR00344">
    <property type="entry name" value="BCTRLSENSOR"/>
</dbReference>
<evidence type="ECO:0000256" key="2">
    <source>
        <dbReference type="ARBA" id="ARBA00012438"/>
    </source>
</evidence>
<dbReference type="SUPFAM" id="SSF47384">
    <property type="entry name" value="Homodimeric domain of signal transducing histidine kinase"/>
    <property type="match status" value="1"/>
</dbReference>
<dbReference type="Gene3D" id="3.30.565.10">
    <property type="entry name" value="Histidine kinase-like ATPase, C-terminal domain"/>
    <property type="match status" value="1"/>
</dbReference>
<evidence type="ECO:0000259" key="8">
    <source>
        <dbReference type="PROSITE" id="PS50112"/>
    </source>
</evidence>
<dbReference type="InterPro" id="IPR001610">
    <property type="entry name" value="PAC"/>
</dbReference>
<dbReference type="CDD" id="cd00082">
    <property type="entry name" value="HisKA"/>
    <property type="match status" value="1"/>
</dbReference>
<evidence type="ECO:0000256" key="6">
    <source>
        <dbReference type="ARBA" id="ARBA00023012"/>
    </source>
</evidence>
<gene>
    <name evidence="10" type="ORF">JKL49_25790</name>
</gene>
<dbReference type="InterPro" id="IPR035965">
    <property type="entry name" value="PAS-like_dom_sf"/>
</dbReference>
<evidence type="ECO:0000313" key="10">
    <source>
        <dbReference type="EMBL" id="QQZ50010.1"/>
    </source>
</evidence>
<dbReference type="AlphaFoldDB" id="A0A974P3Z6"/>
<evidence type="ECO:0000256" key="4">
    <source>
        <dbReference type="ARBA" id="ARBA00022679"/>
    </source>
</evidence>
<feature type="domain" description="Histidine kinase" evidence="7">
    <location>
        <begin position="276"/>
        <end position="473"/>
    </location>
</feature>
<dbReference type="InterPro" id="IPR036890">
    <property type="entry name" value="HATPase_C_sf"/>
</dbReference>
<dbReference type="Gene3D" id="1.10.287.130">
    <property type="match status" value="1"/>
</dbReference>
<dbReference type="SUPFAM" id="SSF55785">
    <property type="entry name" value="PYP-like sensor domain (PAS domain)"/>
    <property type="match status" value="2"/>
</dbReference>
<dbReference type="EC" id="2.7.13.3" evidence="2"/>
<dbReference type="InterPro" id="IPR013655">
    <property type="entry name" value="PAS_fold_3"/>
</dbReference>